<keyword evidence="7" id="KW-0479">Metal-binding</keyword>
<dbReference type="STRING" id="1030841.HMPREF9370_0115"/>
<dbReference type="CDD" id="cd06158">
    <property type="entry name" value="S2P-M50_like_1"/>
    <property type="match status" value="1"/>
</dbReference>
<dbReference type="PANTHER" id="PTHR35864:SF1">
    <property type="entry name" value="ZINC METALLOPROTEASE YWHC-RELATED"/>
    <property type="match status" value="1"/>
</dbReference>
<feature type="transmembrane region" description="Helical" evidence="13">
    <location>
        <begin position="138"/>
        <end position="158"/>
    </location>
</feature>
<comment type="similarity">
    <text evidence="3">Belongs to the peptidase M50B family.</text>
</comment>
<evidence type="ECO:0000256" key="13">
    <source>
        <dbReference type="SAM" id="Phobius"/>
    </source>
</evidence>
<evidence type="ECO:0000256" key="2">
    <source>
        <dbReference type="ARBA" id="ARBA00004651"/>
    </source>
</evidence>
<evidence type="ECO:0000256" key="12">
    <source>
        <dbReference type="ARBA" id="ARBA00023136"/>
    </source>
</evidence>
<dbReference type="EC" id="3.4.24.-" evidence="15"/>
<evidence type="ECO:0000256" key="4">
    <source>
        <dbReference type="ARBA" id="ARBA00022475"/>
    </source>
</evidence>
<keyword evidence="6 13" id="KW-0812">Transmembrane</keyword>
<dbReference type="AlphaFoldDB" id="G4CM06"/>
<protein>
    <submittedName>
        <fullName evidence="15">M50 family peptidase</fullName>
        <ecNumber evidence="15">3.4.24.-</ecNumber>
    </submittedName>
</protein>
<evidence type="ECO:0000259" key="14">
    <source>
        <dbReference type="Pfam" id="PF02163"/>
    </source>
</evidence>
<dbReference type="GO" id="GO:0046872">
    <property type="term" value="F:metal ion binding"/>
    <property type="evidence" value="ECO:0007669"/>
    <property type="project" value="UniProtKB-KW"/>
</dbReference>
<feature type="transmembrane region" description="Helical" evidence="13">
    <location>
        <begin position="94"/>
        <end position="118"/>
    </location>
</feature>
<evidence type="ECO:0000313" key="15">
    <source>
        <dbReference type="EMBL" id="EGZ51253.1"/>
    </source>
</evidence>
<dbReference type="Proteomes" id="UP000005336">
    <property type="component" value="Unassembled WGS sequence"/>
</dbReference>
<sequence>MFQEFNLANFLLAVLPVLLAITVHEAAHGYAARYWGDHTAEKLGRLTLNPLAHIDLIGTVIVPLFMFLFTPFLFGWAKPVPIIPRHFRNMRMGLFTVAFAGPLSNLVMAFCWGAVMALTPFAPLDFQRPMAGMANYGISINAILFVLNMLPLLPLDGGRVVDSLLPPRASMKFRKLEPYGMWILIFLLATGLLGTILMPFTGFIIHSVLNVFGIH</sequence>
<dbReference type="InterPro" id="IPR052348">
    <property type="entry name" value="Metallopeptidase_M50B"/>
</dbReference>
<keyword evidence="12 13" id="KW-0472">Membrane</keyword>
<keyword evidence="9" id="KW-0862">Zinc</keyword>
<feature type="transmembrane region" description="Helical" evidence="13">
    <location>
        <begin position="50"/>
        <end position="74"/>
    </location>
</feature>
<evidence type="ECO:0000256" key="1">
    <source>
        <dbReference type="ARBA" id="ARBA00001947"/>
    </source>
</evidence>
<name>G4CM06_9NEIS</name>
<proteinExistence type="inferred from homology"/>
<dbReference type="GO" id="GO:0008237">
    <property type="term" value="F:metallopeptidase activity"/>
    <property type="evidence" value="ECO:0007669"/>
    <property type="project" value="UniProtKB-KW"/>
</dbReference>
<dbReference type="OrthoDB" id="9800627at2"/>
<reference evidence="15 16" key="1">
    <citation type="submission" date="2011-06" db="EMBL/GenBank/DDBJ databases">
        <authorList>
            <person name="Muzny D."/>
            <person name="Qin X."/>
            <person name="Deng J."/>
            <person name="Jiang H."/>
            <person name="Liu Y."/>
            <person name="Qu J."/>
            <person name="Song X.-Z."/>
            <person name="Zhang L."/>
            <person name="Thornton R."/>
            <person name="Coyle M."/>
            <person name="Francisco L."/>
            <person name="Jackson L."/>
            <person name="Javaid M."/>
            <person name="Korchina V."/>
            <person name="Kovar C."/>
            <person name="Mata R."/>
            <person name="Mathew T."/>
            <person name="Ngo R."/>
            <person name="Nguyen L."/>
            <person name="Nguyen N."/>
            <person name="Okwuonu G."/>
            <person name="Ongeri F."/>
            <person name="Pham C."/>
            <person name="Simmons D."/>
            <person name="Wilczek-Boney K."/>
            <person name="Hale W."/>
            <person name="Jakkamsetti A."/>
            <person name="Pham P."/>
            <person name="Ruth R."/>
            <person name="San Lucas F."/>
            <person name="Warren J."/>
            <person name="Zhang J."/>
            <person name="Zhao Z."/>
            <person name="Zhou C."/>
            <person name="Zhu D."/>
            <person name="Lee S."/>
            <person name="Bess C."/>
            <person name="Blankenburg K."/>
            <person name="Forbes L."/>
            <person name="Fu Q."/>
            <person name="Gubbala S."/>
            <person name="Hirani K."/>
            <person name="Jayaseelan J.C."/>
            <person name="Lara F."/>
            <person name="Munidasa M."/>
            <person name="Palculict T."/>
            <person name="Patil S."/>
            <person name="Pu L.-L."/>
            <person name="Saada N."/>
            <person name="Tang L."/>
            <person name="Weissenberger G."/>
            <person name="Zhu Y."/>
            <person name="Hemphill L."/>
            <person name="Shang Y."/>
            <person name="Youmans B."/>
            <person name="Ayvaz T."/>
            <person name="Ross M."/>
            <person name="Santibanez J."/>
            <person name="Aqrawi P."/>
            <person name="Gross S."/>
            <person name="Joshi V."/>
            <person name="Fowler G."/>
            <person name="Nazareth L."/>
            <person name="Reid J."/>
            <person name="Worley K."/>
            <person name="Petrosino J."/>
            <person name="Highlander S."/>
            <person name="Gibbs R."/>
        </authorList>
    </citation>
    <scope>NUCLEOTIDE SEQUENCE [LARGE SCALE GENOMIC DNA]</scope>
    <source>
        <strain evidence="15 16">9715</strain>
    </source>
</reference>
<comment type="subcellular location">
    <subcellularLocation>
        <location evidence="2">Cell membrane</location>
        <topology evidence="2">Multi-pass membrane protein</topology>
    </subcellularLocation>
</comment>
<gene>
    <name evidence="15" type="ORF">HMPREF9370_0115</name>
</gene>
<evidence type="ECO:0000313" key="16">
    <source>
        <dbReference type="Proteomes" id="UP000005336"/>
    </source>
</evidence>
<evidence type="ECO:0000256" key="5">
    <source>
        <dbReference type="ARBA" id="ARBA00022670"/>
    </source>
</evidence>
<keyword evidence="10 13" id="KW-1133">Transmembrane helix</keyword>
<keyword evidence="8 15" id="KW-0378">Hydrolase</keyword>
<accession>G4CM06</accession>
<evidence type="ECO:0000256" key="10">
    <source>
        <dbReference type="ARBA" id="ARBA00022989"/>
    </source>
</evidence>
<keyword evidence="11" id="KW-0482">Metalloprotease</keyword>
<feature type="domain" description="Peptidase M50" evidence="14">
    <location>
        <begin position="135"/>
        <end position="186"/>
    </location>
</feature>
<dbReference type="Pfam" id="PF02163">
    <property type="entry name" value="Peptidase_M50"/>
    <property type="match status" value="1"/>
</dbReference>
<dbReference type="PATRIC" id="fig|1030841.3.peg.124"/>
<evidence type="ECO:0000256" key="8">
    <source>
        <dbReference type="ARBA" id="ARBA00022801"/>
    </source>
</evidence>
<evidence type="ECO:0000256" key="9">
    <source>
        <dbReference type="ARBA" id="ARBA00022833"/>
    </source>
</evidence>
<dbReference type="EMBL" id="AGAZ01000004">
    <property type="protein sequence ID" value="EGZ51253.1"/>
    <property type="molecule type" value="Genomic_DNA"/>
</dbReference>
<feature type="transmembrane region" description="Helical" evidence="13">
    <location>
        <begin position="179"/>
        <end position="205"/>
    </location>
</feature>
<dbReference type="GO" id="GO:0006508">
    <property type="term" value="P:proteolysis"/>
    <property type="evidence" value="ECO:0007669"/>
    <property type="project" value="UniProtKB-KW"/>
</dbReference>
<dbReference type="GO" id="GO:0005886">
    <property type="term" value="C:plasma membrane"/>
    <property type="evidence" value="ECO:0007669"/>
    <property type="project" value="UniProtKB-SubCell"/>
</dbReference>
<dbReference type="InterPro" id="IPR044537">
    <property type="entry name" value="Rip2-like"/>
</dbReference>
<dbReference type="PANTHER" id="PTHR35864">
    <property type="entry name" value="ZINC METALLOPROTEASE MJ0611-RELATED"/>
    <property type="match status" value="1"/>
</dbReference>
<dbReference type="HOGENOM" id="CLU_086979_0_0_4"/>
<dbReference type="InterPro" id="IPR008915">
    <property type="entry name" value="Peptidase_M50"/>
</dbReference>
<evidence type="ECO:0000256" key="7">
    <source>
        <dbReference type="ARBA" id="ARBA00022723"/>
    </source>
</evidence>
<dbReference type="RefSeq" id="WP_009115262.1">
    <property type="nucleotide sequence ID" value="NZ_JH165159.1"/>
</dbReference>
<comment type="caution">
    <text evidence="15">The sequence shown here is derived from an EMBL/GenBank/DDBJ whole genome shotgun (WGS) entry which is preliminary data.</text>
</comment>
<evidence type="ECO:0000256" key="3">
    <source>
        <dbReference type="ARBA" id="ARBA00007931"/>
    </source>
</evidence>
<evidence type="ECO:0000256" key="6">
    <source>
        <dbReference type="ARBA" id="ARBA00022692"/>
    </source>
</evidence>
<keyword evidence="4" id="KW-1003">Cell membrane</keyword>
<keyword evidence="5" id="KW-0645">Protease</keyword>
<keyword evidence="16" id="KW-1185">Reference proteome</keyword>
<organism evidence="15 16">
    <name type="scientific">Neisseria wadsworthii 9715</name>
    <dbReference type="NCBI Taxonomy" id="1030841"/>
    <lineage>
        <taxon>Bacteria</taxon>
        <taxon>Pseudomonadati</taxon>
        <taxon>Pseudomonadota</taxon>
        <taxon>Betaproteobacteria</taxon>
        <taxon>Neisseriales</taxon>
        <taxon>Neisseriaceae</taxon>
        <taxon>Neisseria</taxon>
    </lineage>
</organism>
<evidence type="ECO:0000256" key="11">
    <source>
        <dbReference type="ARBA" id="ARBA00023049"/>
    </source>
</evidence>
<comment type="cofactor">
    <cofactor evidence="1">
        <name>Zn(2+)</name>
        <dbReference type="ChEBI" id="CHEBI:29105"/>
    </cofactor>
</comment>